<feature type="chain" id="PRO_5027567450" evidence="3">
    <location>
        <begin position="18"/>
        <end position="236"/>
    </location>
</feature>
<name>A0A6S6TNY9_9BACT</name>
<accession>A0A6S6TNY9</accession>
<keyword evidence="2" id="KW-0479">Metal-binding</keyword>
<feature type="active site" description="Proton acceptor" evidence="1">
    <location>
        <position position="116"/>
    </location>
</feature>
<feature type="domain" description="DNA/RNA non-specific endonuclease/pyrophosphatase/phosphodiesterase" evidence="5">
    <location>
        <begin position="52"/>
        <end position="236"/>
    </location>
</feature>
<reference evidence="6" key="1">
    <citation type="submission" date="2020-01" db="EMBL/GenBank/DDBJ databases">
        <authorList>
            <person name="Meier V. D."/>
            <person name="Meier V D."/>
        </authorList>
    </citation>
    <scope>NUCLEOTIDE SEQUENCE</scope>
    <source>
        <strain evidence="6">HLG_WM_MAG_02</strain>
    </source>
</reference>
<feature type="domain" description="ENPP1-3/EXOG-like endonuclease/phosphodiesterase" evidence="4">
    <location>
        <begin position="53"/>
        <end position="236"/>
    </location>
</feature>
<feature type="signal peptide" evidence="3">
    <location>
        <begin position="1"/>
        <end position="17"/>
    </location>
</feature>
<dbReference type="InterPro" id="IPR044929">
    <property type="entry name" value="DNA/RNA_non-sp_Endonuclease_sf"/>
</dbReference>
<evidence type="ECO:0000259" key="5">
    <source>
        <dbReference type="SMART" id="SM00892"/>
    </source>
</evidence>
<dbReference type="GO" id="GO:0003676">
    <property type="term" value="F:nucleic acid binding"/>
    <property type="evidence" value="ECO:0007669"/>
    <property type="project" value="InterPro"/>
</dbReference>
<dbReference type="Gene3D" id="3.40.570.10">
    <property type="entry name" value="Extracellular Endonuclease, subunit A"/>
    <property type="match status" value="1"/>
</dbReference>
<sequence length="236" mass="26950">MYQNKLLLLLFPFIFLACGGATTTNTTINGFTSELSYKEKFINEHNCSQIIDNEFIVMCYDYQKKAVKSVSYTLLGDLMNETNIDERPSFHVEKELQSKDRISTTDYTNSGYDKGHMAPDASFDWSEESLDAVYTLANIIPQAPQVNRRSWAKLESYVRDKAQELGELNVVNVVKYGQRSSRMGKNQMAISKGYYKVLYNEDENYEECFYYNNKLGVSADNDVLEEHGVSCAVVSN</sequence>
<dbReference type="InterPro" id="IPR040255">
    <property type="entry name" value="Non-specific_endonuclease"/>
</dbReference>
<gene>
    <name evidence="6" type="ORF">HELGO_WM19473</name>
</gene>
<dbReference type="Pfam" id="PF01223">
    <property type="entry name" value="Endonuclease_NS"/>
    <property type="match status" value="1"/>
</dbReference>
<evidence type="ECO:0000259" key="4">
    <source>
        <dbReference type="SMART" id="SM00477"/>
    </source>
</evidence>
<dbReference type="PROSITE" id="PS51257">
    <property type="entry name" value="PROKAR_LIPOPROTEIN"/>
    <property type="match status" value="1"/>
</dbReference>
<dbReference type="SMART" id="SM00892">
    <property type="entry name" value="Endonuclease_NS"/>
    <property type="match status" value="1"/>
</dbReference>
<dbReference type="InterPro" id="IPR001604">
    <property type="entry name" value="Endo_G_ENPP1-like_dom"/>
</dbReference>
<dbReference type="EMBL" id="CACVAZ010000138">
    <property type="protein sequence ID" value="CAA6820955.1"/>
    <property type="molecule type" value="Genomic_DNA"/>
</dbReference>
<evidence type="ECO:0000256" key="3">
    <source>
        <dbReference type="SAM" id="SignalP"/>
    </source>
</evidence>
<protein>
    <submittedName>
        <fullName evidence="6">DNA/RNA endonuclease G</fullName>
    </submittedName>
</protein>
<dbReference type="GO" id="GO:0016787">
    <property type="term" value="F:hydrolase activity"/>
    <property type="evidence" value="ECO:0007669"/>
    <property type="project" value="InterPro"/>
</dbReference>
<evidence type="ECO:0000313" key="6">
    <source>
        <dbReference type="EMBL" id="CAA6820955.1"/>
    </source>
</evidence>
<keyword evidence="6" id="KW-0378">Hydrolase</keyword>
<dbReference type="InterPro" id="IPR044925">
    <property type="entry name" value="His-Me_finger_sf"/>
</dbReference>
<dbReference type="AlphaFoldDB" id="A0A6S6TNY9"/>
<dbReference type="GO" id="GO:0046872">
    <property type="term" value="F:metal ion binding"/>
    <property type="evidence" value="ECO:0007669"/>
    <property type="project" value="UniProtKB-KW"/>
</dbReference>
<dbReference type="PANTHER" id="PTHR13966:SF5">
    <property type="entry name" value="ENDONUCLEASE G, MITOCHONDRIAL"/>
    <property type="match status" value="1"/>
</dbReference>
<dbReference type="SMART" id="SM00477">
    <property type="entry name" value="NUC"/>
    <property type="match status" value="1"/>
</dbReference>
<dbReference type="InterPro" id="IPR020821">
    <property type="entry name" value="ENPP1-3/EXOG-like_nuc-like"/>
</dbReference>
<feature type="binding site" evidence="2">
    <location>
        <position position="147"/>
    </location>
    <ligand>
        <name>Mg(2+)</name>
        <dbReference type="ChEBI" id="CHEBI:18420"/>
        <note>catalytic</note>
    </ligand>
</feature>
<dbReference type="PANTHER" id="PTHR13966">
    <property type="entry name" value="ENDONUCLEASE RELATED"/>
    <property type="match status" value="1"/>
</dbReference>
<organism evidence="6">
    <name type="scientific">uncultured Sulfurovum sp</name>
    <dbReference type="NCBI Taxonomy" id="269237"/>
    <lineage>
        <taxon>Bacteria</taxon>
        <taxon>Pseudomonadati</taxon>
        <taxon>Campylobacterota</taxon>
        <taxon>Epsilonproteobacteria</taxon>
        <taxon>Campylobacterales</taxon>
        <taxon>Sulfurovaceae</taxon>
        <taxon>Sulfurovum</taxon>
        <taxon>environmental samples</taxon>
    </lineage>
</organism>
<keyword evidence="3" id="KW-0732">Signal</keyword>
<evidence type="ECO:0000256" key="1">
    <source>
        <dbReference type="PIRSR" id="PIRSR640255-1"/>
    </source>
</evidence>
<keyword evidence="6" id="KW-0540">Nuclease</keyword>
<dbReference type="SUPFAM" id="SSF54060">
    <property type="entry name" value="His-Me finger endonucleases"/>
    <property type="match status" value="1"/>
</dbReference>
<proteinExistence type="predicted"/>
<evidence type="ECO:0000256" key="2">
    <source>
        <dbReference type="PIRSR" id="PIRSR640255-2"/>
    </source>
</evidence>
<keyword evidence="6" id="KW-0255">Endonuclease</keyword>
<dbReference type="GO" id="GO:0004519">
    <property type="term" value="F:endonuclease activity"/>
    <property type="evidence" value="ECO:0007669"/>
    <property type="project" value="UniProtKB-KW"/>
</dbReference>